<dbReference type="STRING" id="392015.SAMN05421543_10551"/>
<dbReference type="Pfam" id="PF01734">
    <property type="entry name" value="Patatin"/>
    <property type="match status" value="1"/>
</dbReference>
<keyword evidence="7" id="KW-1185">Reference proteome</keyword>
<feature type="active site" description="Proton acceptor" evidence="4">
    <location>
        <position position="199"/>
    </location>
</feature>
<dbReference type="Proteomes" id="UP000183508">
    <property type="component" value="Unassembled WGS sequence"/>
</dbReference>
<evidence type="ECO:0000256" key="4">
    <source>
        <dbReference type="PROSITE-ProRule" id="PRU01161"/>
    </source>
</evidence>
<dbReference type="InterPro" id="IPR002641">
    <property type="entry name" value="PNPLA_dom"/>
</dbReference>
<feature type="short sequence motif" description="GXSXG" evidence="4">
    <location>
        <begin position="55"/>
        <end position="59"/>
    </location>
</feature>
<feature type="domain" description="PNPLA" evidence="5">
    <location>
        <begin position="24"/>
        <end position="212"/>
    </location>
</feature>
<dbReference type="SUPFAM" id="SSF52151">
    <property type="entry name" value="FabD/lysophospholipase-like"/>
    <property type="match status" value="1"/>
</dbReference>
<dbReference type="InterPro" id="IPR016035">
    <property type="entry name" value="Acyl_Trfase/lysoPLipase"/>
</dbReference>
<dbReference type="PANTHER" id="PTHR14226">
    <property type="entry name" value="NEUROPATHY TARGET ESTERASE/SWISS CHEESE D.MELANOGASTER"/>
    <property type="match status" value="1"/>
</dbReference>
<sequence>MDGKWMNTAHDIAKPAARRPCVGLALCGGELLATVHVGVLQALHDMGVQPDLVAGTSAGALVTALYAHGYSPGACLRLAARFPGIRLFDYAFPITRSACHAVLRRVRPDPDWIAPGLFHGRRLQRWLAELLRDRTPRMPFAVVAADLVSAEPVVFSTHPALCQSGVAVRPPHLDLALLASCAIPGVVTPVRIADWVLADGGLRDLIPVRVLRQAGCDRILAVNLHRLPPGWRPDSVFRVLRRSVEVMLQESVDADLAGEDVLPLQPAFGPATWWSKRGLLANAAMARADVWAHRDEIRAFLAASAWIPRGAPPRNNFPASGS</sequence>
<proteinExistence type="predicted"/>
<protein>
    <submittedName>
        <fullName evidence="6">NTE family protein</fullName>
    </submittedName>
</protein>
<dbReference type="AlphaFoldDB" id="A0A1I7HR26"/>
<evidence type="ECO:0000259" key="5">
    <source>
        <dbReference type="PROSITE" id="PS51635"/>
    </source>
</evidence>
<dbReference type="GO" id="GO:0016042">
    <property type="term" value="P:lipid catabolic process"/>
    <property type="evidence" value="ECO:0007669"/>
    <property type="project" value="UniProtKB-UniRule"/>
</dbReference>
<keyword evidence="3 4" id="KW-0443">Lipid metabolism</keyword>
<dbReference type="InterPro" id="IPR050301">
    <property type="entry name" value="NTE"/>
</dbReference>
<keyword evidence="1 4" id="KW-0378">Hydrolase</keyword>
<evidence type="ECO:0000256" key="3">
    <source>
        <dbReference type="ARBA" id="ARBA00023098"/>
    </source>
</evidence>
<dbReference type="Gene3D" id="3.40.1090.10">
    <property type="entry name" value="Cytosolic phospholipase A2 catalytic domain"/>
    <property type="match status" value="2"/>
</dbReference>
<dbReference type="PROSITE" id="PS51635">
    <property type="entry name" value="PNPLA"/>
    <property type="match status" value="1"/>
</dbReference>
<name>A0A1I7HR26_9BACL</name>
<dbReference type="RefSeq" id="WP_074950565.1">
    <property type="nucleotide sequence ID" value="NZ_FPBV01000005.1"/>
</dbReference>
<evidence type="ECO:0000256" key="2">
    <source>
        <dbReference type="ARBA" id="ARBA00022963"/>
    </source>
</evidence>
<feature type="short sequence motif" description="DGA/G" evidence="4">
    <location>
        <begin position="199"/>
        <end position="201"/>
    </location>
</feature>
<evidence type="ECO:0000313" key="7">
    <source>
        <dbReference type="Proteomes" id="UP000183508"/>
    </source>
</evidence>
<gene>
    <name evidence="6" type="ORF">SAMN05421543_10551</name>
</gene>
<dbReference type="GO" id="GO:0016787">
    <property type="term" value="F:hydrolase activity"/>
    <property type="evidence" value="ECO:0007669"/>
    <property type="project" value="UniProtKB-UniRule"/>
</dbReference>
<dbReference type="PANTHER" id="PTHR14226:SF29">
    <property type="entry name" value="NEUROPATHY TARGET ESTERASE SWS"/>
    <property type="match status" value="1"/>
</dbReference>
<accession>A0A1I7HR26</accession>
<comment type="caution">
    <text evidence="4">Lacks conserved residue(s) required for the propagation of feature annotation.</text>
</comment>
<evidence type="ECO:0000313" key="6">
    <source>
        <dbReference type="EMBL" id="SFU63120.1"/>
    </source>
</evidence>
<organism evidence="6 7">
    <name type="scientific">Alicyclobacillus macrosporangiidus</name>
    <dbReference type="NCBI Taxonomy" id="392015"/>
    <lineage>
        <taxon>Bacteria</taxon>
        <taxon>Bacillati</taxon>
        <taxon>Bacillota</taxon>
        <taxon>Bacilli</taxon>
        <taxon>Bacillales</taxon>
        <taxon>Alicyclobacillaceae</taxon>
        <taxon>Alicyclobacillus</taxon>
    </lineage>
</organism>
<keyword evidence="2 4" id="KW-0442">Lipid degradation</keyword>
<feature type="active site" description="Nucleophile" evidence="4">
    <location>
        <position position="57"/>
    </location>
</feature>
<reference evidence="7" key="1">
    <citation type="submission" date="2016-10" db="EMBL/GenBank/DDBJ databases">
        <authorList>
            <person name="Varghese N."/>
        </authorList>
    </citation>
    <scope>NUCLEOTIDE SEQUENCE [LARGE SCALE GENOMIC DNA]</scope>
    <source>
        <strain evidence="7">DSM 17980</strain>
    </source>
</reference>
<evidence type="ECO:0000256" key="1">
    <source>
        <dbReference type="ARBA" id="ARBA00022801"/>
    </source>
</evidence>
<dbReference type="EMBL" id="FPBV01000005">
    <property type="protein sequence ID" value="SFU63120.1"/>
    <property type="molecule type" value="Genomic_DNA"/>
</dbReference>